<gene>
    <name evidence="1" type="ORF">YO11_08485</name>
    <name evidence="2" type="ORF">YP41_08415</name>
</gene>
<dbReference type="AlphaFoldDB" id="A0A5T0L098"/>
<sequence length="76" mass="9240">MKKIDFFDFTKILSNHYTVISVKKIRTNKSRPSFKKQIEFKKLYGIPHEFWVDVRSNLINIPKRGRKRKRIENESD</sequence>
<name>A0A5T0L098_CAMJU</name>
<evidence type="ECO:0000313" key="2">
    <source>
        <dbReference type="EMBL" id="EAK0395558.1"/>
    </source>
</evidence>
<proteinExistence type="predicted"/>
<reference evidence="1" key="1">
    <citation type="submission" date="2018-05" db="EMBL/GenBank/DDBJ databases">
        <authorList>
            <consortium name="PulseNet: The National Subtyping Network for Foodborne Disease Surveillance"/>
            <person name="Tarr C.L."/>
            <person name="Trees E."/>
            <person name="Katz L.S."/>
            <person name="Carleton-Romer H.A."/>
            <person name="Stroika S."/>
            <person name="Kucerova Z."/>
            <person name="Roache K.F."/>
            <person name="Sabol A.L."/>
            <person name="Besser J."/>
            <person name="Gerner-Smidt P."/>
        </authorList>
    </citation>
    <scope>NUCLEOTIDE SEQUENCE</scope>
    <source>
        <strain evidence="1">2009D7493</strain>
        <strain evidence="2">2009D7494</strain>
    </source>
</reference>
<evidence type="ECO:0000313" key="1">
    <source>
        <dbReference type="EMBL" id="EAK0334942.1"/>
    </source>
</evidence>
<organism evidence="1">
    <name type="scientific">Campylobacter jejuni</name>
    <dbReference type="NCBI Taxonomy" id="197"/>
    <lineage>
        <taxon>Bacteria</taxon>
        <taxon>Pseudomonadati</taxon>
        <taxon>Campylobacterota</taxon>
        <taxon>Epsilonproteobacteria</taxon>
        <taxon>Campylobacterales</taxon>
        <taxon>Campylobacteraceae</taxon>
        <taxon>Campylobacter</taxon>
    </lineage>
</organism>
<dbReference type="EMBL" id="AACCVU010000018">
    <property type="protein sequence ID" value="EAK0395558.1"/>
    <property type="molecule type" value="Genomic_DNA"/>
</dbReference>
<dbReference type="EMBL" id="AACCUL010000018">
    <property type="protein sequence ID" value="EAK0334942.1"/>
    <property type="molecule type" value="Genomic_DNA"/>
</dbReference>
<protein>
    <submittedName>
        <fullName evidence="1">Uncharacterized protein</fullName>
    </submittedName>
</protein>
<comment type="caution">
    <text evidence="1">The sequence shown here is derived from an EMBL/GenBank/DDBJ whole genome shotgun (WGS) entry which is preliminary data.</text>
</comment>
<dbReference type="RefSeq" id="WP_087704162.1">
    <property type="nucleotide sequence ID" value="NZ_NFNR01000032.1"/>
</dbReference>
<accession>A0A5T0L098</accession>